<dbReference type="SUPFAM" id="SSF53850">
    <property type="entry name" value="Periplasmic binding protein-like II"/>
    <property type="match status" value="1"/>
</dbReference>
<keyword evidence="5" id="KW-1185">Reference proteome</keyword>
<sequence length="295" mass="31913">MPAQAVFSQVAQSKHSDRFTGPRAIVYLLLACCVALVACSKSPEQQGAGAVSDTVPFPTPRVVTSDVEPWGFMDDQGTMQGMLVDFQRSLFERAGIAYQNHLQPYPRVIHAVASGSADVAVMFKSPMADEVATSLGQVLSVPVVIVVLADNPHTFERLEDFAGMVVGQVRGSKYGPAFDNNPAFKRVSIPHVDQALRMLKAGRIDAMASTKQSLLFAMHATGFAGDQLRIALPLFDVSADLYVSHKAANAPWVAPLRDALAAMRADGTLTPSFYQSPFWPYFELCFAGQQCIATQ</sequence>
<comment type="similarity">
    <text evidence="1">Belongs to the bacterial solute-binding protein 3 family.</text>
</comment>
<protein>
    <recommendedName>
        <fullName evidence="3">Solute-binding protein family 3/N-terminal domain-containing protein</fullName>
    </recommendedName>
</protein>
<keyword evidence="2" id="KW-0732">Signal</keyword>
<dbReference type="HOGENOM" id="CLU_972854_0_0_6"/>
<dbReference type="Proteomes" id="UP000000466">
    <property type="component" value="Chromosome"/>
</dbReference>
<dbReference type="AlphaFoldDB" id="K4KQJ8"/>
<dbReference type="eggNOG" id="COG0834">
    <property type="taxonomic scope" value="Bacteria"/>
</dbReference>
<proteinExistence type="inferred from homology"/>
<evidence type="ECO:0000256" key="1">
    <source>
        <dbReference type="ARBA" id="ARBA00010333"/>
    </source>
</evidence>
<feature type="domain" description="Solute-binding protein family 3/N-terminal" evidence="3">
    <location>
        <begin position="59"/>
        <end position="277"/>
    </location>
</feature>
<dbReference type="KEGG" id="saga:M5M_17050"/>
<evidence type="ECO:0000259" key="3">
    <source>
        <dbReference type="SMART" id="SM00062"/>
    </source>
</evidence>
<evidence type="ECO:0000256" key="2">
    <source>
        <dbReference type="ARBA" id="ARBA00022729"/>
    </source>
</evidence>
<gene>
    <name evidence="4" type="ordered locus">M5M_17050</name>
</gene>
<dbReference type="PANTHER" id="PTHR35936">
    <property type="entry name" value="MEMBRANE-BOUND LYTIC MUREIN TRANSGLYCOSYLASE F"/>
    <property type="match status" value="1"/>
</dbReference>
<dbReference type="RefSeq" id="WP_015048693.1">
    <property type="nucleotide sequence ID" value="NC_018868.3"/>
</dbReference>
<name>K4KQJ8_SIMAS</name>
<dbReference type="InterPro" id="IPR001638">
    <property type="entry name" value="Solute-binding_3/MltF_N"/>
</dbReference>
<organism evidence="4 5">
    <name type="scientific">Simiduia agarivorans (strain DSM 21679 / JCM 13881 / BCRC 17597 / SA1)</name>
    <dbReference type="NCBI Taxonomy" id="1117647"/>
    <lineage>
        <taxon>Bacteria</taxon>
        <taxon>Pseudomonadati</taxon>
        <taxon>Pseudomonadota</taxon>
        <taxon>Gammaproteobacteria</taxon>
        <taxon>Cellvibrionales</taxon>
        <taxon>Cellvibrionaceae</taxon>
        <taxon>Simiduia</taxon>
    </lineage>
</organism>
<reference evidence="4 5" key="1">
    <citation type="journal article" date="2013" name="Genome Announc.">
        <title>Complete genome sequence of Simiduia agarivorans SA1(T), a marine bacterium able to degrade a variety of polysaccharides.</title>
        <authorList>
            <person name="Lin S.Y."/>
            <person name="Shieh W.Y."/>
            <person name="Chen J.S."/>
            <person name="Tang S.L."/>
        </authorList>
    </citation>
    <scope>NUCLEOTIDE SEQUENCE [LARGE SCALE GENOMIC DNA]</scope>
    <source>
        <strain evidence="5">DSM 21679 / JCM 13881 / BCRC 17597 / SA1</strain>
    </source>
</reference>
<dbReference type="EMBL" id="CP003746">
    <property type="protein sequence ID" value="AFV00541.1"/>
    <property type="molecule type" value="Genomic_DNA"/>
</dbReference>
<dbReference type="Gene3D" id="3.40.190.10">
    <property type="entry name" value="Periplasmic binding protein-like II"/>
    <property type="match status" value="2"/>
</dbReference>
<dbReference type="STRING" id="1117647.M5M_17050"/>
<dbReference type="PANTHER" id="PTHR35936:SF19">
    <property type="entry name" value="AMINO-ACID-BINDING PROTEIN YXEM-RELATED"/>
    <property type="match status" value="1"/>
</dbReference>
<evidence type="ECO:0000313" key="4">
    <source>
        <dbReference type="EMBL" id="AFV00541.1"/>
    </source>
</evidence>
<dbReference type="Pfam" id="PF00497">
    <property type="entry name" value="SBP_bac_3"/>
    <property type="match status" value="1"/>
</dbReference>
<accession>K4KQJ8</accession>
<dbReference type="OrthoDB" id="6117621at2"/>
<evidence type="ECO:0000313" key="5">
    <source>
        <dbReference type="Proteomes" id="UP000000466"/>
    </source>
</evidence>
<dbReference type="SMART" id="SM00062">
    <property type="entry name" value="PBPb"/>
    <property type="match status" value="1"/>
</dbReference>